<keyword evidence="9" id="KW-1185">Reference proteome</keyword>
<dbReference type="InterPro" id="IPR035906">
    <property type="entry name" value="MetI-like_sf"/>
</dbReference>
<evidence type="ECO:0000256" key="1">
    <source>
        <dbReference type="ARBA" id="ARBA00004141"/>
    </source>
</evidence>
<organism evidence="7 8">
    <name type="scientific">Deinococcus metallilatus</name>
    <dbReference type="NCBI Taxonomy" id="1211322"/>
    <lineage>
        <taxon>Bacteria</taxon>
        <taxon>Thermotogati</taxon>
        <taxon>Deinococcota</taxon>
        <taxon>Deinococci</taxon>
        <taxon>Deinococcales</taxon>
        <taxon>Deinococcaceae</taxon>
        <taxon>Deinococcus</taxon>
    </lineage>
</organism>
<evidence type="ECO:0000313" key="8">
    <source>
        <dbReference type="Proteomes" id="UP000308000"/>
    </source>
</evidence>
<keyword evidence="3 5" id="KW-1133">Transmembrane helix</keyword>
<keyword evidence="2 5" id="KW-0812">Transmembrane</keyword>
<evidence type="ECO:0000256" key="4">
    <source>
        <dbReference type="ARBA" id="ARBA00023136"/>
    </source>
</evidence>
<gene>
    <name evidence="7" type="ORF">FCS05_01845</name>
    <name evidence="6" type="ORF">HNQ10_000342</name>
</gene>
<proteinExistence type="predicted"/>
<accession>A0AAJ5F7Z0</accession>
<reference evidence="7 8" key="1">
    <citation type="submission" date="2019-04" db="EMBL/GenBank/DDBJ databases">
        <title>Deinococcus metalilatus MA1002 mutant No.5.</title>
        <authorList>
            <person name="Park W."/>
            <person name="Park C."/>
        </authorList>
    </citation>
    <scope>NUCLEOTIDE SEQUENCE [LARGE SCALE GENOMIC DNA]</scope>
    <source>
        <strain evidence="7 8">MA1002-m5</strain>
    </source>
</reference>
<dbReference type="SUPFAM" id="SSF161098">
    <property type="entry name" value="MetI-like"/>
    <property type="match status" value="1"/>
</dbReference>
<feature type="transmembrane region" description="Helical" evidence="5">
    <location>
        <begin position="34"/>
        <end position="52"/>
    </location>
</feature>
<dbReference type="AlphaFoldDB" id="A0AAJ5F7Z0"/>
<dbReference type="EMBL" id="JACHFV010000001">
    <property type="protein sequence ID" value="MBB5293529.1"/>
    <property type="molecule type" value="Genomic_DNA"/>
</dbReference>
<protein>
    <submittedName>
        <fullName evidence="6">ABC-type glycerol-3-phosphate transport system permease component</fullName>
    </submittedName>
</protein>
<evidence type="ECO:0000256" key="5">
    <source>
        <dbReference type="SAM" id="Phobius"/>
    </source>
</evidence>
<reference evidence="6 9" key="2">
    <citation type="submission" date="2020-08" db="EMBL/GenBank/DDBJ databases">
        <title>Genomic Encyclopedia of Type Strains, Phase IV (KMG-IV): sequencing the most valuable type-strain genomes for metagenomic binning, comparative biology and taxonomic classification.</title>
        <authorList>
            <person name="Goeker M."/>
        </authorList>
    </citation>
    <scope>NUCLEOTIDE SEQUENCE [LARGE SCALE GENOMIC DNA]</scope>
    <source>
        <strain evidence="6 9">DSM 105434</strain>
    </source>
</reference>
<dbReference type="RefSeq" id="WP_129117217.1">
    <property type="nucleotide sequence ID" value="NZ_BSUI01000012.1"/>
</dbReference>
<evidence type="ECO:0000256" key="3">
    <source>
        <dbReference type="ARBA" id="ARBA00022989"/>
    </source>
</evidence>
<name>A0AAJ5F7Z0_9DEIO</name>
<evidence type="ECO:0000313" key="9">
    <source>
        <dbReference type="Proteomes" id="UP000536909"/>
    </source>
</evidence>
<dbReference type="Proteomes" id="UP000308000">
    <property type="component" value="Unassembled WGS sequence"/>
</dbReference>
<comment type="subcellular location">
    <subcellularLocation>
        <location evidence="1">Membrane</location>
        <topology evidence="1">Multi-pass membrane protein</topology>
    </subcellularLocation>
</comment>
<sequence>MLAYLILRRSEQATVTMQVCGLVGGRYTVEWEQVMAAALVATGPMLLLFVFAQRQIISGPAMGSGK</sequence>
<dbReference type="Proteomes" id="UP000536909">
    <property type="component" value="Unassembled WGS sequence"/>
</dbReference>
<evidence type="ECO:0000313" key="6">
    <source>
        <dbReference type="EMBL" id="MBB5293529.1"/>
    </source>
</evidence>
<dbReference type="GO" id="GO:0016020">
    <property type="term" value="C:membrane"/>
    <property type="evidence" value="ECO:0007669"/>
    <property type="project" value="UniProtKB-SubCell"/>
</dbReference>
<comment type="caution">
    <text evidence="7">The sequence shown here is derived from an EMBL/GenBank/DDBJ whole genome shotgun (WGS) entry which is preliminary data.</text>
</comment>
<dbReference type="EMBL" id="VBRC01000001">
    <property type="protein sequence ID" value="TLK32218.1"/>
    <property type="molecule type" value="Genomic_DNA"/>
</dbReference>
<evidence type="ECO:0000256" key="2">
    <source>
        <dbReference type="ARBA" id="ARBA00022692"/>
    </source>
</evidence>
<evidence type="ECO:0000313" key="7">
    <source>
        <dbReference type="EMBL" id="TLK32218.1"/>
    </source>
</evidence>
<keyword evidence="4 5" id="KW-0472">Membrane</keyword>